<dbReference type="InterPro" id="IPR023608">
    <property type="entry name" value="Transglutaminase_animal"/>
</dbReference>
<feature type="active site" evidence="8">
    <location>
        <position position="353"/>
    </location>
</feature>
<comment type="catalytic activity">
    <reaction evidence="7">
        <text>L-glutaminyl-[protein] + L-lysyl-[protein] = [protein]-L-lysyl-N(6)-5-L-glutamyl-[protein] + NH4(+)</text>
        <dbReference type="Rhea" id="RHEA:54816"/>
        <dbReference type="Rhea" id="RHEA-COMP:9752"/>
        <dbReference type="Rhea" id="RHEA-COMP:10207"/>
        <dbReference type="Rhea" id="RHEA-COMP:14005"/>
        <dbReference type="ChEBI" id="CHEBI:28938"/>
        <dbReference type="ChEBI" id="CHEBI:29969"/>
        <dbReference type="ChEBI" id="CHEBI:30011"/>
        <dbReference type="ChEBI" id="CHEBI:138370"/>
        <dbReference type="EC" id="2.3.2.13"/>
    </reaction>
</comment>
<accession>A0A6P7YQB4</accession>
<dbReference type="Pfam" id="PF00927">
    <property type="entry name" value="Transglut_C"/>
    <property type="match status" value="2"/>
</dbReference>
<dbReference type="FunFam" id="2.60.40.10:FF:000278">
    <property type="entry name" value="Protein-glutamine gamma-glutamyltransferase 2"/>
    <property type="match status" value="1"/>
</dbReference>
<keyword evidence="11" id="KW-1185">Reference proteome</keyword>
<evidence type="ECO:0000256" key="3">
    <source>
        <dbReference type="ARBA" id="ARBA00022723"/>
    </source>
</evidence>
<name>A0A6P7YQB4_9AMPH</name>
<dbReference type="InParanoid" id="A0A6P7YQB4"/>
<dbReference type="PIRSF" id="PIRSF000459">
    <property type="entry name" value="TGM_EBP42"/>
    <property type="match status" value="1"/>
</dbReference>
<dbReference type="InterPro" id="IPR008958">
    <property type="entry name" value="Transglutaminase_C"/>
</dbReference>
<evidence type="ECO:0000313" key="12">
    <source>
        <dbReference type="RefSeq" id="XP_030067183.1"/>
    </source>
</evidence>
<feature type="binding site" evidence="9">
    <location>
        <position position="395"/>
    </location>
    <ligand>
        <name>Ca(2+)</name>
        <dbReference type="ChEBI" id="CHEBI:29108"/>
    </ligand>
</feature>
<keyword evidence="4 9" id="KW-0106">Calcium</keyword>
<dbReference type="InterPro" id="IPR050779">
    <property type="entry name" value="Transglutaminase"/>
</dbReference>
<dbReference type="InterPro" id="IPR038765">
    <property type="entry name" value="Papain-like_cys_pep_sf"/>
</dbReference>
<dbReference type="InterPro" id="IPR002931">
    <property type="entry name" value="Transglutaminase-like"/>
</dbReference>
<dbReference type="InterPro" id="IPR036238">
    <property type="entry name" value="Transglutaminase_C_sf"/>
</dbReference>
<dbReference type="GO" id="GO:0003810">
    <property type="term" value="F:protein-glutamine gamma-glutamyltransferase activity"/>
    <property type="evidence" value="ECO:0007669"/>
    <property type="project" value="UniProtKB-EC"/>
</dbReference>
<dbReference type="InterPro" id="IPR013783">
    <property type="entry name" value="Ig-like_fold"/>
</dbReference>
<keyword evidence="3 9" id="KW-0479">Metal-binding</keyword>
<proteinExistence type="inferred from homology"/>
<dbReference type="OrthoDB" id="437511at2759"/>
<feature type="domain" description="Transglutaminase-like" evidence="10">
    <location>
        <begin position="265"/>
        <end position="356"/>
    </location>
</feature>
<evidence type="ECO:0000259" key="10">
    <source>
        <dbReference type="SMART" id="SM00460"/>
    </source>
</evidence>
<dbReference type="GO" id="GO:0046872">
    <property type="term" value="F:metal ion binding"/>
    <property type="evidence" value="ECO:0007669"/>
    <property type="project" value="UniProtKB-KW"/>
</dbReference>
<dbReference type="PANTHER" id="PTHR11590:SF36">
    <property type="entry name" value="PROTEIN-GLUTAMINE GAMMA-GLUTAMYLTRANSFERASE E"/>
    <property type="match status" value="1"/>
</dbReference>
<dbReference type="AlphaFoldDB" id="A0A6P7YQB4"/>
<keyword evidence="2" id="KW-0808">Transferase</keyword>
<dbReference type="PROSITE" id="PS00547">
    <property type="entry name" value="TRANSGLUTAMINASES"/>
    <property type="match status" value="1"/>
</dbReference>
<feature type="binding site" evidence="9">
    <location>
        <position position="442"/>
    </location>
    <ligand>
        <name>Ca(2+)</name>
        <dbReference type="ChEBI" id="CHEBI:29108"/>
    </ligand>
</feature>
<reference evidence="12" key="1">
    <citation type="submission" date="2025-08" db="UniProtKB">
        <authorList>
            <consortium name="RefSeq"/>
        </authorList>
    </citation>
    <scope>IDENTIFICATION</scope>
</reference>
<dbReference type="GeneID" id="115475538"/>
<dbReference type="InterPro" id="IPR001102">
    <property type="entry name" value="Transglutaminase_N"/>
</dbReference>
<dbReference type="SUPFAM" id="SSF81296">
    <property type="entry name" value="E set domains"/>
    <property type="match status" value="1"/>
</dbReference>
<dbReference type="FunFam" id="3.90.260.10:FF:000001">
    <property type="entry name" value="Protein-glutamine gamma-glutamyltransferase 2"/>
    <property type="match status" value="1"/>
</dbReference>
<dbReference type="Gene3D" id="2.60.40.10">
    <property type="entry name" value="Immunoglobulins"/>
    <property type="match status" value="3"/>
</dbReference>
<evidence type="ECO:0000256" key="4">
    <source>
        <dbReference type="ARBA" id="ARBA00022837"/>
    </source>
</evidence>
<sequence length="695" mass="76216">MAALTVSNVNLELTSNKNAHNTSYYDSSDLILRRAQPFFITLTCNRALQSGDNITFTAQTGPRPSDSNKTRRVFNLSKSGSDSSSWSAVVQSSNSNTLRISISTTSDSIVGLYSLSAQIVSNGSSSSVTLGKCILLFNAWASGDDVYMSGAAERNEYVLNEAGLVFVGSANNFGGRGWDYGQFEQGILNIILKLQDSSIEYRRDAAADVARRNDPKYVSRVLSAMVNSNDDRGVVLGRWDGNYSDGVGPSTWNGSIALLRKWNSSGPVRYGQCWVFAGVLCTALRALGIPARMISNFESAHDTDRNLSVDQYFDKDGKSLGGADSVWNFHVWNECWFTRPDLGSNYSGWQIVDATPQEPSGGIFRLGPTSRKAVKEGDIDLNYDGPFVYSETNADRYEWIQYDDGTTKKVYSDTRSVGQYTSTKAVGSFSRVDVTNNYKYPEGSAEERQVYQKARGRLSRAESFHAMSIAGGAGAVEKAVKPTFSGKFEVVGALEVGKDVNLNLILKNEASDSKTVKVAINATAIVYTNKPVNEILNTSQSVSLGPNEEKPASLKITYAQYDKLLTEDNMIKMSAVCQDDKQGELLVTETLTLKSPPLLIKFTGQHVEGKPLMVDIQFANPLKVEVKDCVLVVEGSGLLREPLEVKTPSLRPNQRSRIQFDIIPYRANVRQLLCNFSSNLFTNVKGGQDLNVTAH</sequence>
<dbReference type="FunFam" id="2.60.40.10:FF:000171">
    <property type="entry name" value="protein-glutamine gamma-glutamyltransferase 6"/>
    <property type="match status" value="1"/>
</dbReference>
<dbReference type="EC" id="2.3.2.13" evidence="6"/>
<dbReference type="FunFam" id="2.60.40.10:FF:000090">
    <property type="entry name" value="Protein-glutamine gamma-glutamyltransferase 2"/>
    <property type="match status" value="1"/>
</dbReference>
<dbReference type="SUPFAM" id="SSF49309">
    <property type="entry name" value="Transglutaminase, two C-terminal domains"/>
    <property type="match status" value="2"/>
</dbReference>
<dbReference type="FunCoup" id="A0A6P7YQB4">
    <property type="interactions" value="345"/>
</dbReference>
<dbReference type="SMART" id="SM00460">
    <property type="entry name" value="TGc"/>
    <property type="match status" value="1"/>
</dbReference>
<evidence type="ECO:0000256" key="6">
    <source>
        <dbReference type="ARBA" id="ARBA00024222"/>
    </source>
</evidence>
<comment type="similarity">
    <text evidence="1">Belongs to the transglutaminase superfamily. Transglutaminase family.</text>
</comment>
<evidence type="ECO:0000313" key="11">
    <source>
        <dbReference type="Proteomes" id="UP000515156"/>
    </source>
</evidence>
<evidence type="ECO:0000256" key="7">
    <source>
        <dbReference type="ARBA" id="ARBA00051843"/>
    </source>
</evidence>
<protein>
    <recommendedName>
        <fullName evidence="6">protein-glutamine gamma-glutamyltransferase</fullName>
        <ecNumber evidence="6">2.3.2.13</ecNumber>
    </recommendedName>
</protein>
<organism evidence="11 12">
    <name type="scientific">Microcaecilia unicolor</name>
    <dbReference type="NCBI Taxonomy" id="1415580"/>
    <lineage>
        <taxon>Eukaryota</taxon>
        <taxon>Metazoa</taxon>
        <taxon>Chordata</taxon>
        <taxon>Craniata</taxon>
        <taxon>Vertebrata</taxon>
        <taxon>Euteleostomi</taxon>
        <taxon>Amphibia</taxon>
        <taxon>Gymnophiona</taxon>
        <taxon>Siphonopidae</taxon>
        <taxon>Microcaecilia</taxon>
    </lineage>
</organism>
<dbReference type="Pfam" id="PF00868">
    <property type="entry name" value="Transglut_N"/>
    <property type="match status" value="1"/>
</dbReference>
<evidence type="ECO:0000256" key="8">
    <source>
        <dbReference type="PIRSR" id="PIRSR000459-1"/>
    </source>
</evidence>
<dbReference type="SUPFAM" id="SSF54001">
    <property type="entry name" value="Cysteine proteinases"/>
    <property type="match status" value="1"/>
</dbReference>
<evidence type="ECO:0000256" key="5">
    <source>
        <dbReference type="ARBA" id="ARBA00023315"/>
    </source>
</evidence>
<dbReference type="Pfam" id="PF01841">
    <property type="entry name" value="Transglut_core"/>
    <property type="match status" value="1"/>
</dbReference>
<gene>
    <name evidence="12" type="primary">LOC115475538</name>
</gene>
<dbReference type="InterPro" id="IPR013808">
    <property type="entry name" value="Transglutaminase_AS"/>
</dbReference>
<dbReference type="InterPro" id="IPR036985">
    <property type="entry name" value="Transglutaminase-like_sf"/>
</dbReference>
<dbReference type="InterPro" id="IPR014756">
    <property type="entry name" value="Ig_E-set"/>
</dbReference>
<keyword evidence="5" id="KW-0012">Acyltransferase</keyword>
<evidence type="ECO:0000256" key="1">
    <source>
        <dbReference type="ARBA" id="ARBA00005968"/>
    </source>
</evidence>
<dbReference type="RefSeq" id="XP_030067183.1">
    <property type="nucleotide sequence ID" value="XM_030211323.1"/>
</dbReference>
<dbReference type="KEGG" id="muo:115475538"/>
<feature type="binding site" evidence="9">
    <location>
        <position position="447"/>
    </location>
    <ligand>
        <name>Ca(2+)</name>
        <dbReference type="ChEBI" id="CHEBI:29108"/>
    </ligand>
</feature>
<feature type="active site" evidence="8">
    <location>
        <position position="273"/>
    </location>
</feature>
<comment type="cofactor">
    <cofactor evidence="9">
        <name>Ca(2+)</name>
        <dbReference type="ChEBI" id="CHEBI:29108"/>
    </cofactor>
    <text evidence="9">Binds 1 Ca(2+) ion per subunit.</text>
</comment>
<evidence type="ECO:0000256" key="9">
    <source>
        <dbReference type="PIRSR" id="PIRSR000459-2"/>
    </source>
</evidence>
<evidence type="ECO:0000256" key="2">
    <source>
        <dbReference type="ARBA" id="ARBA00022679"/>
    </source>
</evidence>
<feature type="binding site" evidence="9">
    <location>
        <position position="393"/>
    </location>
    <ligand>
        <name>Ca(2+)</name>
        <dbReference type="ChEBI" id="CHEBI:29108"/>
    </ligand>
</feature>
<dbReference type="Gene3D" id="3.90.260.10">
    <property type="entry name" value="Transglutaminase-like"/>
    <property type="match status" value="1"/>
</dbReference>
<dbReference type="PANTHER" id="PTHR11590">
    <property type="entry name" value="PROTEIN-GLUTAMINE GAMMA-GLUTAMYLTRANSFERASE"/>
    <property type="match status" value="1"/>
</dbReference>
<dbReference type="Proteomes" id="UP000515156">
    <property type="component" value="Chromosome 8"/>
</dbReference>
<feature type="active site" evidence="8">
    <location>
        <position position="330"/>
    </location>
</feature>